<dbReference type="InterPro" id="IPR047128">
    <property type="entry name" value="PhyH"/>
</dbReference>
<name>A0AB39LTD2_9ACTN</name>
<reference evidence="2" key="1">
    <citation type="submission" date="2024-07" db="EMBL/GenBank/DDBJ databases">
        <authorList>
            <person name="Yu S.T."/>
        </authorList>
    </citation>
    <scope>NUCLEOTIDE SEQUENCE</scope>
    <source>
        <strain evidence="2">R02</strain>
    </source>
</reference>
<dbReference type="SUPFAM" id="SSF51197">
    <property type="entry name" value="Clavaminate synthase-like"/>
    <property type="match status" value="1"/>
</dbReference>
<dbReference type="Gene3D" id="2.60.120.620">
    <property type="entry name" value="q2cbj1_9rhob like domain"/>
    <property type="match status" value="1"/>
</dbReference>
<keyword evidence="2" id="KW-0223">Dioxygenase</keyword>
<feature type="region of interest" description="Disordered" evidence="1">
    <location>
        <begin position="369"/>
        <end position="391"/>
    </location>
</feature>
<organism evidence="2">
    <name type="scientific">Streptomyces sp. R02</name>
    <dbReference type="NCBI Taxonomy" id="3238623"/>
    <lineage>
        <taxon>Bacteria</taxon>
        <taxon>Bacillati</taxon>
        <taxon>Actinomycetota</taxon>
        <taxon>Actinomycetes</taxon>
        <taxon>Kitasatosporales</taxon>
        <taxon>Streptomycetaceae</taxon>
        <taxon>Streptomyces</taxon>
    </lineage>
</organism>
<accession>A0AB39LTD2</accession>
<evidence type="ECO:0000256" key="1">
    <source>
        <dbReference type="SAM" id="MobiDB-lite"/>
    </source>
</evidence>
<dbReference type="GO" id="GO:0048244">
    <property type="term" value="F:phytanoyl-CoA dioxygenase activity"/>
    <property type="evidence" value="ECO:0007669"/>
    <property type="project" value="InterPro"/>
</dbReference>
<dbReference type="Pfam" id="PF05721">
    <property type="entry name" value="PhyH"/>
    <property type="match status" value="1"/>
</dbReference>
<dbReference type="AlphaFoldDB" id="A0AB39LTD2"/>
<proteinExistence type="predicted"/>
<dbReference type="PANTHER" id="PTHR21308">
    <property type="entry name" value="PHYTANOYL-COA ALPHA-HYDROXYLASE"/>
    <property type="match status" value="1"/>
</dbReference>
<dbReference type="GO" id="GO:0001561">
    <property type="term" value="P:fatty acid alpha-oxidation"/>
    <property type="evidence" value="ECO:0007669"/>
    <property type="project" value="InterPro"/>
</dbReference>
<dbReference type="InterPro" id="IPR008775">
    <property type="entry name" value="Phytyl_CoA_dOase-like"/>
</dbReference>
<evidence type="ECO:0000313" key="2">
    <source>
        <dbReference type="EMBL" id="XDP97361.1"/>
    </source>
</evidence>
<keyword evidence="2" id="KW-0560">Oxidoreductase</keyword>
<gene>
    <name evidence="2" type="ORF">AB5J57_29280</name>
</gene>
<dbReference type="PANTHER" id="PTHR21308:SF8">
    <property type="entry name" value="PHYTANOYL-COA DIOXYGENASE FAMILY PROTEIN (AFU_ORTHOLOGUE AFUA_2G09620)"/>
    <property type="match status" value="1"/>
</dbReference>
<sequence>MSASSSVQTHAPAVWLSERDCDLDAFRALVEQPTDRSAHPLASAVERNVLLYDAERLALADRRTAQAELVRALADGPGIVVIRGAFPDTSVVDRTTAVFDALIAQQRASGAAAGDHFAKPGANDRVWNALEKAALHDPAVFADYYANDVVALVSTAWLGPGYQVTSQVNVVNPGGAAQTVHRDYHLGFLSDETAAAHPAHVHRLSPVLTLQGAVAHCDMPVESGPTMYLPHSQKFEAGYLAWRLPEFRAYFEEHHVQLPLSKGDAVFFNPALFHAAGANHSADIRRTANLLQVSSAFGRAMESVDREAVVGAVYPVLLARKAEGAPQRWLENVIAASAEGYPFPTNLDNDPPVDGLAPPSQADMVRRALAEGRPPRALRDALRAATARRAS</sequence>
<dbReference type="EMBL" id="CP163429">
    <property type="protein sequence ID" value="XDP97361.1"/>
    <property type="molecule type" value="Genomic_DNA"/>
</dbReference>
<feature type="compositionally biased region" description="Basic and acidic residues" evidence="1">
    <location>
        <begin position="369"/>
        <end position="382"/>
    </location>
</feature>
<protein>
    <submittedName>
        <fullName evidence="2">Phytanoyl-CoA dioxygenase family protein</fullName>
    </submittedName>
</protein>
<dbReference type="RefSeq" id="WP_369160300.1">
    <property type="nucleotide sequence ID" value="NZ_CP163429.1"/>
</dbReference>